<sequence>MAKQVSKQYAELSKKISLSPGLPVTNPSMPYWMDPQSPITKHGRNSLLPEYADIVIIGSGITGTAIVRTILDNYDPNEDKPLTIVMLEARDTCSGATARNGGHITPPLYHDYSDLKEKYGAETAKRIIRFRLAHLENLLEVAEEEDLLVDSQCRRVQTYDVFFNQKLFDKCKEQLAIYMADLPAEGANYRVIEDRKGLKALELSPLTVGCMETTAGAVHPYRLVTGILSRLLEEYSDSFQLFTHTPCTSVEATGKDIPFIARTPRGSIKARHIVHATNGWSSHLLPGMRRKIVPARGDMTAQRPGYGLGKSVDGGEDWTGQRSFVFYGGEAKTRYDYLTQQPPPRSSEAMGAGVEKGKGQGLASAGEMMFGGGFLQGGTADTAFFESVGNVDDRTWNFGVVSFLSGALGLYFEPAWGREQVEETEEANRKWAEGRIKAHWSGILGLSADGCPWVGRVPEKISKRNSKDSLLTEKRTLTTNKELSADGEWICAGYTGEGMAHAWMSGTALAQMILGTPDNRTVGSDKAPNWFPEVYLISEERWKKANVDDWLEKV</sequence>
<dbReference type="OrthoDB" id="429143at2759"/>
<dbReference type="PANTHER" id="PTHR13847:SF213">
    <property type="entry name" value="DEPENDENT OXIDOREDUCTASE, PUTATIVE-RELATED"/>
    <property type="match status" value="1"/>
</dbReference>
<proteinExistence type="predicted"/>
<reference evidence="2 3" key="1">
    <citation type="journal article" date="2019" name="Nat. Ecol. Evol.">
        <title>Megaphylogeny resolves global patterns of mushroom evolution.</title>
        <authorList>
            <person name="Varga T."/>
            <person name="Krizsan K."/>
            <person name="Foldi C."/>
            <person name="Dima B."/>
            <person name="Sanchez-Garcia M."/>
            <person name="Sanchez-Ramirez S."/>
            <person name="Szollosi G.J."/>
            <person name="Szarkandi J.G."/>
            <person name="Papp V."/>
            <person name="Albert L."/>
            <person name="Andreopoulos W."/>
            <person name="Angelini C."/>
            <person name="Antonin V."/>
            <person name="Barry K.W."/>
            <person name="Bougher N.L."/>
            <person name="Buchanan P."/>
            <person name="Buyck B."/>
            <person name="Bense V."/>
            <person name="Catcheside P."/>
            <person name="Chovatia M."/>
            <person name="Cooper J."/>
            <person name="Damon W."/>
            <person name="Desjardin D."/>
            <person name="Finy P."/>
            <person name="Geml J."/>
            <person name="Haridas S."/>
            <person name="Hughes K."/>
            <person name="Justo A."/>
            <person name="Karasinski D."/>
            <person name="Kautmanova I."/>
            <person name="Kiss B."/>
            <person name="Kocsube S."/>
            <person name="Kotiranta H."/>
            <person name="LaButti K.M."/>
            <person name="Lechner B.E."/>
            <person name="Liimatainen K."/>
            <person name="Lipzen A."/>
            <person name="Lukacs Z."/>
            <person name="Mihaltcheva S."/>
            <person name="Morgado L.N."/>
            <person name="Niskanen T."/>
            <person name="Noordeloos M.E."/>
            <person name="Ohm R.A."/>
            <person name="Ortiz-Santana B."/>
            <person name="Ovrebo C."/>
            <person name="Racz N."/>
            <person name="Riley R."/>
            <person name="Savchenko A."/>
            <person name="Shiryaev A."/>
            <person name="Soop K."/>
            <person name="Spirin V."/>
            <person name="Szebenyi C."/>
            <person name="Tomsovsky M."/>
            <person name="Tulloss R.E."/>
            <person name="Uehling J."/>
            <person name="Grigoriev I.V."/>
            <person name="Vagvolgyi C."/>
            <person name="Papp T."/>
            <person name="Martin F.M."/>
            <person name="Miettinen O."/>
            <person name="Hibbett D.S."/>
            <person name="Nagy L.G."/>
        </authorList>
    </citation>
    <scope>NUCLEOTIDE SEQUENCE [LARGE SCALE GENOMIC DNA]</scope>
    <source>
        <strain evidence="2 3">CBS 166.37</strain>
    </source>
</reference>
<dbReference type="PANTHER" id="PTHR13847">
    <property type="entry name" value="SARCOSINE DEHYDROGENASE-RELATED"/>
    <property type="match status" value="1"/>
</dbReference>
<gene>
    <name evidence="2" type="ORF">BDQ12DRAFT_610028</name>
</gene>
<organism evidence="2 3">
    <name type="scientific">Crucibulum laeve</name>
    <dbReference type="NCBI Taxonomy" id="68775"/>
    <lineage>
        <taxon>Eukaryota</taxon>
        <taxon>Fungi</taxon>
        <taxon>Dikarya</taxon>
        <taxon>Basidiomycota</taxon>
        <taxon>Agaricomycotina</taxon>
        <taxon>Agaricomycetes</taxon>
        <taxon>Agaricomycetidae</taxon>
        <taxon>Agaricales</taxon>
        <taxon>Agaricineae</taxon>
        <taxon>Nidulariaceae</taxon>
        <taxon>Crucibulum</taxon>
    </lineage>
</organism>
<dbReference type="AlphaFoldDB" id="A0A5C3LUG4"/>
<dbReference type="InterPro" id="IPR006076">
    <property type="entry name" value="FAD-dep_OxRdtase"/>
</dbReference>
<dbReference type="InterPro" id="IPR036188">
    <property type="entry name" value="FAD/NAD-bd_sf"/>
</dbReference>
<dbReference type="GO" id="GO:0005737">
    <property type="term" value="C:cytoplasm"/>
    <property type="evidence" value="ECO:0007669"/>
    <property type="project" value="TreeGrafter"/>
</dbReference>
<dbReference type="Pfam" id="PF01266">
    <property type="entry name" value="DAO"/>
    <property type="match status" value="1"/>
</dbReference>
<name>A0A5C3LUG4_9AGAR</name>
<dbReference type="SUPFAM" id="SSF51905">
    <property type="entry name" value="FAD/NAD(P)-binding domain"/>
    <property type="match status" value="1"/>
</dbReference>
<protein>
    <submittedName>
        <fullName evidence="2">FAD dependent oxidoreductase</fullName>
    </submittedName>
</protein>
<evidence type="ECO:0000259" key="1">
    <source>
        <dbReference type="Pfam" id="PF01266"/>
    </source>
</evidence>
<dbReference type="STRING" id="68775.A0A5C3LUG4"/>
<keyword evidence="3" id="KW-1185">Reference proteome</keyword>
<dbReference type="Gene3D" id="3.30.9.10">
    <property type="entry name" value="D-Amino Acid Oxidase, subunit A, domain 2"/>
    <property type="match status" value="1"/>
</dbReference>
<dbReference type="EMBL" id="ML213614">
    <property type="protein sequence ID" value="TFK36432.1"/>
    <property type="molecule type" value="Genomic_DNA"/>
</dbReference>
<dbReference type="Proteomes" id="UP000308652">
    <property type="component" value="Unassembled WGS sequence"/>
</dbReference>
<dbReference type="Gene3D" id="3.50.50.60">
    <property type="entry name" value="FAD/NAD(P)-binding domain"/>
    <property type="match status" value="1"/>
</dbReference>
<accession>A0A5C3LUG4</accession>
<evidence type="ECO:0000313" key="3">
    <source>
        <dbReference type="Proteomes" id="UP000308652"/>
    </source>
</evidence>
<feature type="domain" description="FAD dependent oxidoreductase" evidence="1">
    <location>
        <begin position="53"/>
        <end position="512"/>
    </location>
</feature>
<evidence type="ECO:0000313" key="2">
    <source>
        <dbReference type="EMBL" id="TFK36432.1"/>
    </source>
</evidence>